<dbReference type="SUPFAM" id="SSF51182">
    <property type="entry name" value="RmlC-like cupins"/>
    <property type="match status" value="1"/>
</dbReference>
<evidence type="ECO:0000313" key="2">
    <source>
        <dbReference type="Proteomes" id="UP000683246"/>
    </source>
</evidence>
<dbReference type="Proteomes" id="UP000683246">
    <property type="component" value="Chromosome"/>
</dbReference>
<protein>
    <submittedName>
        <fullName evidence="1">Cupin domain-containing protein</fullName>
    </submittedName>
</protein>
<proteinExistence type="predicted"/>
<dbReference type="EMBL" id="CP058649">
    <property type="protein sequence ID" value="QUI25121.1"/>
    <property type="molecule type" value="Genomic_DNA"/>
</dbReference>
<gene>
    <name evidence="1" type="ORF">HZI73_23730</name>
</gene>
<name>A0A8J8SIZ2_9FIRM</name>
<reference evidence="1" key="1">
    <citation type="submission" date="2020-07" db="EMBL/GenBank/DDBJ databases">
        <title>Vallitalea pronyensis genome.</title>
        <authorList>
            <person name="Postec A."/>
        </authorList>
    </citation>
    <scope>NUCLEOTIDE SEQUENCE</scope>
    <source>
        <strain evidence="1">FatNI3</strain>
    </source>
</reference>
<organism evidence="1 2">
    <name type="scientific">Vallitalea pronyensis</name>
    <dbReference type="NCBI Taxonomy" id="1348613"/>
    <lineage>
        <taxon>Bacteria</taxon>
        <taxon>Bacillati</taxon>
        <taxon>Bacillota</taxon>
        <taxon>Clostridia</taxon>
        <taxon>Lachnospirales</taxon>
        <taxon>Vallitaleaceae</taxon>
        <taxon>Vallitalea</taxon>
    </lineage>
</organism>
<dbReference type="KEGG" id="vpy:HZI73_23730"/>
<dbReference type="InterPro" id="IPR014710">
    <property type="entry name" value="RmlC-like_jellyroll"/>
</dbReference>
<keyword evidence="2" id="KW-1185">Reference proteome</keyword>
<sequence>MIEKLYHYSTEDETAVEKIIMDDNVHYIHMVFNKDKGLPEHFSNSNVYMTIIRGVLSIQLDDQDIHKYSKGDIIQIPYQTKMNVKNLHEEVLELIVIKAPAPPHYQAK</sequence>
<accession>A0A8J8SIZ2</accession>
<dbReference type="RefSeq" id="WP_212695821.1">
    <property type="nucleotide sequence ID" value="NZ_CP058649.1"/>
</dbReference>
<evidence type="ECO:0000313" key="1">
    <source>
        <dbReference type="EMBL" id="QUI25121.1"/>
    </source>
</evidence>
<dbReference type="Gene3D" id="2.60.120.10">
    <property type="entry name" value="Jelly Rolls"/>
    <property type="match status" value="1"/>
</dbReference>
<dbReference type="InterPro" id="IPR011051">
    <property type="entry name" value="RmlC_Cupin_sf"/>
</dbReference>
<dbReference type="AlphaFoldDB" id="A0A8J8SIZ2"/>
<dbReference type="CDD" id="cd20290">
    <property type="entry name" value="cupin_Mj0764-like"/>
    <property type="match status" value="1"/>
</dbReference>